<dbReference type="InterPro" id="IPR027379">
    <property type="entry name" value="CLS_N"/>
</dbReference>
<proteinExistence type="predicted"/>
<name>A0A6L9Y3Y6_9MICO</name>
<dbReference type="Proteomes" id="UP000474967">
    <property type="component" value="Unassembled WGS sequence"/>
</dbReference>
<evidence type="ECO:0000313" key="8">
    <source>
        <dbReference type="EMBL" id="NEN08027.1"/>
    </source>
</evidence>
<feature type="transmembrane region" description="Helical" evidence="6">
    <location>
        <begin position="6"/>
        <end position="26"/>
    </location>
</feature>
<reference evidence="8 9" key="1">
    <citation type="journal article" date="2014" name="J. Microbiol.">
        <title>Diaminobutyricibacter tongyongensis gen. nov., sp. nov. and Homoserinibacter gongjuensis gen. nov., sp. nov. belong to the family Microbacteriaceae.</title>
        <authorList>
            <person name="Kim S.J."/>
            <person name="Ahn J.H."/>
            <person name="Weon H.Y."/>
            <person name="Hamada M."/>
            <person name="Suzuki K."/>
            <person name="Kwon S.W."/>
        </authorList>
    </citation>
    <scope>NUCLEOTIDE SEQUENCE [LARGE SCALE GENOMIC DNA]</scope>
    <source>
        <strain evidence="8 9">NBRC 108724</strain>
    </source>
</reference>
<dbReference type="Pfam" id="PF13396">
    <property type="entry name" value="PLDc_N"/>
    <property type="match status" value="1"/>
</dbReference>
<keyword evidence="2" id="KW-1003">Cell membrane</keyword>
<evidence type="ECO:0000256" key="5">
    <source>
        <dbReference type="ARBA" id="ARBA00023136"/>
    </source>
</evidence>
<evidence type="ECO:0000313" key="9">
    <source>
        <dbReference type="Proteomes" id="UP000474967"/>
    </source>
</evidence>
<gene>
    <name evidence="8" type="ORF">G3T36_19390</name>
</gene>
<dbReference type="AlphaFoldDB" id="A0A6L9Y3Y6"/>
<accession>A0A6L9Y3Y6</accession>
<keyword evidence="4 6" id="KW-1133">Transmembrane helix</keyword>
<protein>
    <recommendedName>
        <fullName evidence="7">Cardiolipin synthase N-terminal domain-containing protein</fullName>
    </recommendedName>
</protein>
<comment type="subcellular location">
    <subcellularLocation>
        <location evidence="1">Cell membrane</location>
        <topology evidence="1">Multi-pass membrane protein</topology>
    </subcellularLocation>
</comment>
<evidence type="ECO:0000256" key="4">
    <source>
        <dbReference type="ARBA" id="ARBA00022989"/>
    </source>
</evidence>
<evidence type="ECO:0000256" key="1">
    <source>
        <dbReference type="ARBA" id="ARBA00004651"/>
    </source>
</evidence>
<feature type="domain" description="Cardiolipin synthase N-terminal" evidence="7">
    <location>
        <begin position="14"/>
        <end position="59"/>
    </location>
</feature>
<dbReference type="EMBL" id="JAAGWY010000006">
    <property type="protein sequence ID" value="NEN08027.1"/>
    <property type="molecule type" value="Genomic_DNA"/>
</dbReference>
<feature type="transmembrane region" description="Helical" evidence="6">
    <location>
        <begin position="38"/>
        <end position="57"/>
    </location>
</feature>
<keyword evidence="5 6" id="KW-0472">Membrane</keyword>
<evidence type="ECO:0000256" key="3">
    <source>
        <dbReference type="ARBA" id="ARBA00022692"/>
    </source>
</evidence>
<evidence type="ECO:0000256" key="2">
    <source>
        <dbReference type="ARBA" id="ARBA00022475"/>
    </source>
</evidence>
<dbReference type="RefSeq" id="WP_163291520.1">
    <property type="nucleotide sequence ID" value="NZ_JAAGWY010000006.1"/>
</dbReference>
<organism evidence="8 9">
    <name type="scientific">Leifsonia tongyongensis</name>
    <dbReference type="NCBI Taxonomy" id="1268043"/>
    <lineage>
        <taxon>Bacteria</taxon>
        <taxon>Bacillati</taxon>
        <taxon>Actinomycetota</taxon>
        <taxon>Actinomycetes</taxon>
        <taxon>Micrococcales</taxon>
        <taxon>Microbacteriaceae</taxon>
        <taxon>Leifsonia</taxon>
    </lineage>
</organism>
<keyword evidence="3 6" id="KW-0812">Transmembrane</keyword>
<evidence type="ECO:0000256" key="6">
    <source>
        <dbReference type="SAM" id="Phobius"/>
    </source>
</evidence>
<keyword evidence="9" id="KW-1185">Reference proteome</keyword>
<comment type="caution">
    <text evidence="8">The sequence shown here is derived from an EMBL/GenBank/DDBJ whole genome shotgun (WGS) entry which is preliminary data.</text>
</comment>
<evidence type="ECO:0000259" key="7">
    <source>
        <dbReference type="Pfam" id="PF13396"/>
    </source>
</evidence>
<sequence>MVRLWIVLGVVAAVFYIYSVVDCALFDRSRVRGLPKPIWLLVIILFPIIGGILWFLIGRGRRHTQNALRTVAPDDDPAFLKRLASDRDQEERIRRLEQELAELDGDGGENDQTGRRDA</sequence>
<dbReference type="GO" id="GO:0005886">
    <property type="term" value="C:plasma membrane"/>
    <property type="evidence" value="ECO:0007669"/>
    <property type="project" value="UniProtKB-SubCell"/>
</dbReference>